<evidence type="ECO:0000313" key="1">
    <source>
        <dbReference type="EMBL" id="MBX69003.1"/>
    </source>
</evidence>
<protein>
    <submittedName>
        <fullName evidence="1">Uncharacterized protein</fullName>
    </submittedName>
</protein>
<organism evidence="1">
    <name type="scientific">Rhizophora mucronata</name>
    <name type="common">Asiatic mangrove</name>
    <dbReference type="NCBI Taxonomy" id="61149"/>
    <lineage>
        <taxon>Eukaryota</taxon>
        <taxon>Viridiplantae</taxon>
        <taxon>Streptophyta</taxon>
        <taxon>Embryophyta</taxon>
        <taxon>Tracheophyta</taxon>
        <taxon>Spermatophyta</taxon>
        <taxon>Magnoliopsida</taxon>
        <taxon>eudicotyledons</taxon>
        <taxon>Gunneridae</taxon>
        <taxon>Pentapetalae</taxon>
        <taxon>rosids</taxon>
        <taxon>fabids</taxon>
        <taxon>Malpighiales</taxon>
        <taxon>Rhizophoraceae</taxon>
        <taxon>Rhizophora</taxon>
    </lineage>
</organism>
<accession>A0A2P2QPU4</accession>
<name>A0A2P2QPU4_RHIMU</name>
<dbReference type="EMBL" id="GGEC01088519">
    <property type="protein sequence ID" value="MBX69003.1"/>
    <property type="molecule type" value="Transcribed_RNA"/>
</dbReference>
<proteinExistence type="predicted"/>
<sequence>MQQKKGAVQPTMQKNYTVLSCYNIIFIALYQNSEKSQVSSLKPN</sequence>
<reference evidence="1" key="1">
    <citation type="submission" date="2018-02" db="EMBL/GenBank/DDBJ databases">
        <title>Rhizophora mucronata_Transcriptome.</title>
        <authorList>
            <person name="Meera S.P."/>
            <person name="Sreeshan A."/>
            <person name="Augustine A."/>
        </authorList>
    </citation>
    <scope>NUCLEOTIDE SEQUENCE</scope>
    <source>
        <tissue evidence="1">Leaf</tissue>
    </source>
</reference>
<dbReference type="AlphaFoldDB" id="A0A2P2QPU4"/>